<dbReference type="Gene3D" id="1.20.1600.10">
    <property type="entry name" value="Outer membrane efflux proteins (OEP)"/>
    <property type="match status" value="1"/>
</dbReference>
<keyword evidence="2" id="KW-0564">Palmitate</keyword>
<evidence type="ECO:0000313" key="3">
    <source>
        <dbReference type="EMBL" id="AAZ65591.1"/>
    </source>
</evidence>
<dbReference type="NCBIfam" id="TIGR01845">
    <property type="entry name" value="outer_NodT"/>
    <property type="match status" value="1"/>
</dbReference>
<dbReference type="PANTHER" id="PTHR30203:SF32">
    <property type="entry name" value="CATION EFFLUX SYSTEM PROTEIN CUSC"/>
    <property type="match status" value="1"/>
</dbReference>
<keyword evidence="2" id="KW-0812">Transmembrane</keyword>
<dbReference type="PANTHER" id="PTHR30203">
    <property type="entry name" value="OUTER MEMBRANE CATION EFFLUX PROTEIN"/>
    <property type="match status" value="1"/>
</dbReference>
<dbReference type="SUPFAM" id="SSF56954">
    <property type="entry name" value="Outer membrane efflux proteins (OEP)"/>
    <property type="match status" value="1"/>
</dbReference>
<geneLocation type="plasmid" evidence="3">
    <name>megaplasmid</name>
</geneLocation>
<comment type="similarity">
    <text evidence="1 2">Belongs to the outer membrane factor (OMF) (TC 1.B.17) family.</text>
</comment>
<dbReference type="GO" id="GO:0015562">
    <property type="term" value="F:efflux transmembrane transporter activity"/>
    <property type="evidence" value="ECO:0007669"/>
    <property type="project" value="InterPro"/>
</dbReference>
<sequence length="479" mass="51735">MKLLPSLPASIWRLRPLSISLLALTLAGCSLAPHLAKPDAPIPAAWSGPAVGEGTSFGLDELVVDPVLCQLIQSAVQNNRDLRQAMLNVDAARLRYRVQGAERLPTIEGRTSLLRSKSSIDDPSGNGRQVSEVYRSEAAVPSFEVDLWGRLRNLSDAAFAEYLAEEQNAQSARLTLISEVMSVYVRRIGALARFEAVSGTLAARQRTLDLLTLRRDAGATSALELEDARGLTESAAADLEAVRRDVEHANNALLLLTGLIALPDMPQHASDSPTSVVTRLAAGAPSELLYNRPDVRAAEHALHARNADIGAARAAFFPRISLTGEAGSLSGDLSGLFAGGRSFWNFLPSIQIPIFSGGRNRSNLELATVRKEIAIAKYEGTVQVAFREVADALSTYQTLGRELSHRKALMESSKVSLALSEQRQKSGLDSNLRYLDAQRVALTNEVAFIDASTAMQVSIVQTFKALGGRWYQPATMPRS</sequence>
<gene>
    <name evidence="3" type="ordered locus">Reut_C6288</name>
</gene>
<reference evidence="3" key="1">
    <citation type="submission" date="2005-08" db="EMBL/GenBank/DDBJ databases">
        <title>Complete sequence of a megaplasmid of Ralstonia eutropha JMP134.</title>
        <authorList>
            <person name="Copeland A."/>
            <person name="Lucas S."/>
            <person name="Lapidus A."/>
            <person name="Barry K."/>
            <person name="Detter J.C."/>
            <person name="Glavina T."/>
            <person name="Hammon N."/>
            <person name="Israni S."/>
            <person name="Pitluck S."/>
            <person name="Goltsman E."/>
            <person name="Martinez M."/>
            <person name="Vergez L."/>
            <person name="Larimer F."/>
            <person name="Land M."/>
            <person name="Lykidis A."/>
            <person name="Richardson P."/>
        </authorList>
    </citation>
    <scope>NUCLEOTIDE SEQUENCE [LARGE SCALE GENOMIC DNA]</scope>
    <source>
        <strain evidence="3">JMP134</strain>
        <plasmid evidence="3">megaplasmid</plasmid>
    </source>
</reference>
<protein>
    <submittedName>
        <fullName evidence="3">RND efflux system, outer membrane lipoprotein, NodT</fullName>
    </submittedName>
</protein>
<dbReference type="GO" id="GO:0005886">
    <property type="term" value="C:plasma membrane"/>
    <property type="evidence" value="ECO:0007669"/>
    <property type="project" value="UniProtKB-SubCell"/>
</dbReference>
<dbReference type="Pfam" id="PF02321">
    <property type="entry name" value="OEP"/>
    <property type="match status" value="2"/>
</dbReference>
<comment type="subcellular location">
    <subcellularLocation>
        <location evidence="2">Cell membrane</location>
        <topology evidence="2">Lipid-anchor</topology>
    </subcellularLocation>
</comment>
<dbReference type="EMBL" id="CP000092">
    <property type="protein sequence ID" value="AAZ65591.1"/>
    <property type="molecule type" value="Genomic_DNA"/>
</dbReference>
<accession>Q46MN6</accession>
<dbReference type="InterPro" id="IPR003423">
    <property type="entry name" value="OMP_efflux"/>
</dbReference>
<proteinExistence type="inferred from homology"/>
<dbReference type="HOGENOM" id="CLU_012817_13_3_4"/>
<dbReference type="AlphaFoldDB" id="Q46MN6"/>
<evidence type="ECO:0000256" key="1">
    <source>
        <dbReference type="ARBA" id="ARBA00007613"/>
    </source>
</evidence>
<dbReference type="InterPro" id="IPR010131">
    <property type="entry name" value="MdtP/NodT-like"/>
</dbReference>
<keyword evidence="2 3" id="KW-0449">Lipoprotein</keyword>
<dbReference type="PROSITE" id="PS51257">
    <property type="entry name" value="PROKAR_LIPOPROTEIN"/>
    <property type="match status" value="1"/>
</dbReference>
<dbReference type="Gene3D" id="2.20.200.10">
    <property type="entry name" value="Outer membrane efflux proteins (OEP)"/>
    <property type="match status" value="1"/>
</dbReference>
<keyword evidence="2" id="KW-0472">Membrane</keyword>
<keyword evidence="2" id="KW-1134">Transmembrane beta strand</keyword>
<name>Q46MN6_CUPPJ</name>
<dbReference type="KEGG" id="reu:Reut_C6288"/>
<dbReference type="OrthoDB" id="9770517at2"/>
<organism evidence="3">
    <name type="scientific">Cupriavidus pinatubonensis (strain JMP 134 / LMG 1197)</name>
    <name type="common">Cupriavidus necator (strain JMP 134)</name>
    <dbReference type="NCBI Taxonomy" id="264198"/>
    <lineage>
        <taxon>Bacteria</taxon>
        <taxon>Pseudomonadati</taxon>
        <taxon>Pseudomonadota</taxon>
        <taxon>Betaproteobacteria</taxon>
        <taxon>Burkholderiales</taxon>
        <taxon>Burkholderiaceae</taxon>
        <taxon>Cupriavidus</taxon>
    </lineage>
</organism>
<dbReference type="eggNOG" id="COG1538">
    <property type="taxonomic scope" value="Bacteria"/>
</dbReference>
<keyword evidence="3" id="KW-0614">Plasmid</keyword>
<evidence type="ECO:0000256" key="2">
    <source>
        <dbReference type="RuleBase" id="RU362097"/>
    </source>
</evidence>